<dbReference type="NCBIfam" id="TIGR04056">
    <property type="entry name" value="OMP_RagA_SusC"/>
    <property type="match status" value="1"/>
</dbReference>
<accession>A0A3E2NTC3</accession>
<keyword evidence="6 8" id="KW-0472">Membrane</keyword>
<evidence type="ECO:0000259" key="11">
    <source>
        <dbReference type="Pfam" id="PF00593"/>
    </source>
</evidence>
<keyword evidence="3 8" id="KW-1134">Transmembrane beta strand</keyword>
<dbReference type="EMBL" id="QWDE01000001">
    <property type="protein sequence ID" value="RFZ84219.1"/>
    <property type="molecule type" value="Genomic_DNA"/>
</dbReference>
<evidence type="ECO:0000256" key="3">
    <source>
        <dbReference type="ARBA" id="ARBA00022452"/>
    </source>
</evidence>
<dbReference type="SUPFAM" id="SSF56935">
    <property type="entry name" value="Porins"/>
    <property type="match status" value="1"/>
</dbReference>
<feature type="signal peptide" evidence="10">
    <location>
        <begin position="1"/>
        <end position="24"/>
    </location>
</feature>
<evidence type="ECO:0000256" key="2">
    <source>
        <dbReference type="ARBA" id="ARBA00022448"/>
    </source>
</evidence>
<keyword evidence="13" id="KW-0675">Receptor</keyword>
<evidence type="ECO:0000256" key="6">
    <source>
        <dbReference type="ARBA" id="ARBA00023136"/>
    </source>
</evidence>
<gene>
    <name evidence="13" type="ORF">DYU05_00900</name>
</gene>
<keyword evidence="2 8" id="KW-0813">Transport</keyword>
<evidence type="ECO:0000256" key="10">
    <source>
        <dbReference type="SAM" id="SignalP"/>
    </source>
</evidence>
<dbReference type="PROSITE" id="PS52016">
    <property type="entry name" value="TONB_DEPENDENT_REC_3"/>
    <property type="match status" value="1"/>
</dbReference>
<dbReference type="InterPro" id="IPR039426">
    <property type="entry name" value="TonB-dep_rcpt-like"/>
</dbReference>
<evidence type="ECO:0000259" key="12">
    <source>
        <dbReference type="Pfam" id="PF07715"/>
    </source>
</evidence>
<dbReference type="NCBIfam" id="TIGR04057">
    <property type="entry name" value="SusC_RagA_signa"/>
    <property type="match status" value="1"/>
</dbReference>
<evidence type="ECO:0000256" key="8">
    <source>
        <dbReference type="PROSITE-ProRule" id="PRU01360"/>
    </source>
</evidence>
<evidence type="ECO:0000313" key="13">
    <source>
        <dbReference type="EMBL" id="RFZ84219.1"/>
    </source>
</evidence>
<comment type="subcellular location">
    <subcellularLocation>
        <location evidence="1 8">Cell outer membrane</location>
        <topology evidence="1 8">Multi-pass membrane protein</topology>
    </subcellularLocation>
</comment>
<dbReference type="AlphaFoldDB" id="A0A3E2NTC3"/>
<dbReference type="Pfam" id="PF00593">
    <property type="entry name" value="TonB_dep_Rec_b-barrel"/>
    <property type="match status" value="1"/>
</dbReference>
<evidence type="ECO:0000256" key="4">
    <source>
        <dbReference type="ARBA" id="ARBA00022692"/>
    </source>
</evidence>
<keyword evidence="10" id="KW-0732">Signal</keyword>
<evidence type="ECO:0000256" key="1">
    <source>
        <dbReference type="ARBA" id="ARBA00004571"/>
    </source>
</evidence>
<reference evidence="13 14" key="1">
    <citation type="submission" date="2018-08" db="EMBL/GenBank/DDBJ databases">
        <title>Mucilaginibacter terrae sp. nov., isolated from manganese diggings.</title>
        <authorList>
            <person name="Huang Y."/>
            <person name="Zhou Z."/>
        </authorList>
    </citation>
    <scope>NUCLEOTIDE SEQUENCE [LARGE SCALE GENOMIC DNA]</scope>
    <source>
        <strain evidence="13 14">ZH6</strain>
    </source>
</reference>
<keyword evidence="5 9" id="KW-0798">TonB box</keyword>
<dbReference type="InterPro" id="IPR012910">
    <property type="entry name" value="Plug_dom"/>
</dbReference>
<evidence type="ECO:0000256" key="7">
    <source>
        <dbReference type="ARBA" id="ARBA00023237"/>
    </source>
</evidence>
<comment type="caution">
    <text evidence="13">The sequence shown here is derived from an EMBL/GenBank/DDBJ whole genome shotgun (WGS) entry which is preliminary data.</text>
</comment>
<dbReference type="InterPro" id="IPR008969">
    <property type="entry name" value="CarboxyPept-like_regulatory"/>
</dbReference>
<dbReference type="OrthoDB" id="9768177at2"/>
<dbReference type="InterPro" id="IPR036942">
    <property type="entry name" value="Beta-barrel_TonB_sf"/>
</dbReference>
<dbReference type="RefSeq" id="WP_117381109.1">
    <property type="nucleotide sequence ID" value="NZ_QWDE01000001.1"/>
</dbReference>
<comment type="similarity">
    <text evidence="8 9">Belongs to the TonB-dependent receptor family.</text>
</comment>
<evidence type="ECO:0000256" key="5">
    <source>
        <dbReference type="ARBA" id="ARBA00023077"/>
    </source>
</evidence>
<feature type="domain" description="TonB-dependent receptor plug" evidence="12">
    <location>
        <begin position="121"/>
        <end position="237"/>
    </location>
</feature>
<feature type="domain" description="TonB-dependent receptor-like beta-barrel" evidence="11">
    <location>
        <begin position="394"/>
        <end position="967"/>
    </location>
</feature>
<dbReference type="Pfam" id="PF13715">
    <property type="entry name" value="CarbopepD_reg_2"/>
    <property type="match status" value="1"/>
</dbReference>
<dbReference type="GO" id="GO:0009279">
    <property type="term" value="C:cell outer membrane"/>
    <property type="evidence" value="ECO:0007669"/>
    <property type="project" value="UniProtKB-SubCell"/>
</dbReference>
<evidence type="ECO:0000313" key="14">
    <source>
        <dbReference type="Proteomes" id="UP000260823"/>
    </source>
</evidence>
<evidence type="ECO:0000256" key="9">
    <source>
        <dbReference type="RuleBase" id="RU003357"/>
    </source>
</evidence>
<dbReference type="InterPro" id="IPR023997">
    <property type="entry name" value="TonB-dep_OMP_SusC/RagA_CS"/>
</dbReference>
<dbReference type="Gene3D" id="2.40.170.20">
    <property type="entry name" value="TonB-dependent receptor, beta-barrel domain"/>
    <property type="match status" value="1"/>
</dbReference>
<keyword evidence="4 8" id="KW-0812">Transmembrane</keyword>
<keyword evidence="7 8" id="KW-0998">Cell outer membrane</keyword>
<dbReference type="FunFam" id="2.170.130.10:FF:000008">
    <property type="entry name" value="SusC/RagA family TonB-linked outer membrane protein"/>
    <property type="match status" value="1"/>
</dbReference>
<dbReference type="InterPro" id="IPR037066">
    <property type="entry name" value="Plug_dom_sf"/>
</dbReference>
<keyword evidence="14" id="KW-1185">Reference proteome</keyword>
<dbReference type="InterPro" id="IPR000531">
    <property type="entry name" value="Beta-barrel_TonB"/>
</dbReference>
<sequence length="1003" mass="108302">MRNNYLKKYLLLFAVMLISQAIFAQTRSITGKVVDENNQPLTGATVLISGTTMAGAADLNGIYKINGVAPGTYTLTASFIGYTSAPQSVTVGTDNATVNFSLQPSSKSLNEIVVIGYGTVKKKDLTGAVTTVSSKDFQTGNITSPEQLIAGKVAGVSITPNGGAPGAGSTIRVRGGASISASNDPLIVVDGVQLSNDGIAGAPNALTLINPNDIETFTVLKDASATAIYGSRASNGVIIITTKRGATGKPVVNLNTQVSASVLTKEVSVLSADQLRDYVKANGNATFQGLLGTESTNWQKEIYQTAISNDNNLSVSGGLKNLPYRISVGYLDQKGILRTGYLNRASASINLSPKLFDNHLKIDFNVRGTASKARFANQGAIGAAISFDPTKPVLSGNTNYGGYFEYLDSDPSSATGLKQLAPRNPVGLLEEREDKSDVKRSIGNLQLDYKFHFLPDLHANVNFGYDASEGKGTIVQPDFAASSFRRYKDANNVLHSGVNNQYNNKVLNTTFEGYLNYVKEVKAIDTRIDAVAGYAYYDYKTTITNYPDLTTDGTVVSSPTYPFDIPRNRLLSYYGRLNLTIANKYLLTGTIRRDGSSRFSPLNRYAVFPSGALAWKIKEESFLKDNTLFSDLKLRVGYGLTGQQDGLSNYAYTPYYSLSSQTASYQFGNTFYQLYRPIAYDPKRKWEQSATTNAGIDFGFLGGRLTGSIDAYYKETKDLLAPVNVAAGAGFSNTFVTNVGTMTNKGIEVSLNAQVVRSKDVAWDVAFNATYNQNKITKLTFVNDPNSTGIASGGVSGGTGSSVQRIIVGQPRGAYYVYQQVYGTDGKPLDNVYVDRNGDGSINDKDLYLYKQPDPKYIFGFSSNVSYRNFNLAVVMRANVGNYAYNNVYSSTGTRNSILNPLGYLNNGSTNVLESGLIGANDKNVLSDYYIQNASFVKMDNASLGYNFGKILGGSAQLSVSGNVQNVFTITKYKGVDPEVNGGIDNNIYPRPRTYVLGVNLKF</sequence>
<proteinExistence type="inferred from homology"/>
<dbReference type="Proteomes" id="UP000260823">
    <property type="component" value="Unassembled WGS sequence"/>
</dbReference>
<name>A0A3E2NTC3_9SPHI</name>
<organism evidence="13 14">
    <name type="scientific">Mucilaginibacter terrenus</name>
    <dbReference type="NCBI Taxonomy" id="2482727"/>
    <lineage>
        <taxon>Bacteria</taxon>
        <taxon>Pseudomonadati</taxon>
        <taxon>Bacteroidota</taxon>
        <taxon>Sphingobacteriia</taxon>
        <taxon>Sphingobacteriales</taxon>
        <taxon>Sphingobacteriaceae</taxon>
        <taxon>Mucilaginibacter</taxon>
    </lineage>
</organism>
<dbReference type="Pfam" id="PF07715">
    <property type="entry name" value="Plug"/>
    <property type="match status" value="1"/>
</dbReference>
<dbReference type="SUPFAM" id="SSF49464">
    <property type="entry name" value="Carboxypeptidase regulatory domain-like"/>
    <property type="match status" value="1"/>
</dbReference>
<dbReference type="InterPro" id="IPR023996">
    <property type="entry name" value="TonB-dep_OMP_SusC/RagA"/>
</dbReference>
<dbReference type="Gene3D" id="2.60.40.1120">
    <property type="entry name" value="Carboxypeptidase-like, regulatory domain"/>
    <property type="match status" value="1"/>
</dbReference>
<protein>
    <submittedName>
        <fullName evidence="13">TonB-dependent receptor</fullName>
    </submittedName>
</protein>
<dbReference type="Gene3D" id="2.170.130.10">
    <property type="entry name" value="TonB-dependent receptor, plug domain"/>
    <property type="match status" value="1"/>
</dbReference>
<feature type="chain" id="PRO_5017547326" evidence="10">
    <location>
        <begin position="25"/>
        <end position="1003"/>
    </location>
</feature>